<proteinExistence type="predicted"/>
<protein>
    <submittedName>
        <fullName evidence="1">Uncharacterized protein</fullName>
    </submittedName>
</protein>
<gene>
    <name evidence="1" type="ORF">SAMN05216177_103245</name>
</gene>
<dbReference type="OrthoDB" id="7032070at2"/>
<organism evidence="1 2">
    <name type="scientific">Ectopseudomonas toyotomiensis</name>
    <dbReference type="NCBI Taxonomy" id="554344"/>
    <lineage>
        <taxon>Bacteria</taxon>
        <taxon>Pseudomonadati</taxon>
        <taxon>Pseudomonadota</taxon>
        <taxon>Gammaproteobacteria</taxon>
        <taxon>Pseudomonadales</taxon>
        <taxon>Pseudomonadaceae</taxon>
        <taxon>Ectopseudomonas</taxon>
    </lineage>
</organism>
<sequence length="149" mass="16545">MEAKTLQEVAQEAADQIQGKTLAEVFNEGPRRLFVEHQVPRHGIYRLYIARPFGVRKPGGQRWRIQITVQFDGQNVQHSVNDGHITCQFEALGEVITGAAEQMSEHIRANGTRIHELRRAAMQAVQPNAVTLDGVTGHASVTVTSAEHE</sequence>
<evidence type="ECO:0000313" key="2">
    <source>
        <dbReference type="Proteomes" id="UP000182025"/>
    </source>
</evidence>
<dbReference type="EMBL" id="FOXK01000003">
    <property type="protein sequence ID" value="SFP52415.1"/>
    <property type="molecule type" value="Genomic_DNA"/>
</dbReference>
<dbReference type="RefSeq" id="WP_074914194.1">
    <property type="nucleotide sequence ID" value="NZ_FOXK01000003.1"/>
</dbReference>
<dbReference type="Proteomes" id="UP000182025">
    <property type="component" value="Unassembled WGS sequence"/>
</dbReference>
<dbReference type="AlphaFoldDB" id="A0A1I5R1Q4"/>
<evidence type="ECO:0000313" key="1">
    <source>
        <dbReference type="EMBL" id="SFP52415.1"/>
    </source>
</evidence>
<name>A0A1I5R1Q4_9GAMM</name>
<reference evidence="2" key="1">
    <citation type="submission" date="2016-10" db="EMBL/GenBank/DDBJ databases">
        <authorList>
            <person name="Varghese N."/>
            <person name="Submissions S."/>
        </authorList>
    </citation>
    <scope>NUCLEOTIDE SEQUENCE [LARGE SCALE GENOMIC DNA]</scope>
    <source>
        <strain evidence="2">JCM 15604</strain>
    </source>
</reference>
<keyword evidence="2" id="KW-1185">Reference proteome</keyword>
<accession>A0A1I5R1Q4</accession>